<feature type="domain" description="BioF2-like acetyltransferase" evidence="1">
    <location>
        <begin position="174"/>
        <end position="323"/>
    </location>
</feature>
<comment type="caution">
    <text evidence="2">The sequence shown here is derived from an EMBL/GenBank/DDBJ whole genome shotgun (WGS) entry which is preliminary data.</text>
</comment>
<dbReference type="EC" id="2.3.1.-" evidence="2"/>
<dbReference type="Proteomes" id="UP001218788">
    <property type="component" value="Unassembled WGS sequence"/>
</dbReference>
<keyword evidence="2" id="KW-0808">Transferase</keyword>
<evidence type="ECO:0000313" key="3">
    <source>
        <dbReference type="Proteomes" id="UP001218788"/>
    </source>
</evidence>
<sequence>MVAIVVSSKPVGAIDHLQQEWQTLYQHSSPNPFLNWDWISSYFRHANCGQLIFIKAELGDELVGAGFVVLQKKRMTVSAHLNRYGSAVHDQPWVEYNDFLLHKTHAQRARVALVEHCINHLKWDEFIVGASIKQALSVYALFELQNETKWYSHTYQTNLAKFSDGNAYLSSLSRNTRYQINRSIREYEKYGILNVSVAASADEALQWFEEAAPHHITRWKNTDVGSGFTNPLFVEFHHNLIRAAFDKGRIDMIKVSAGPKVISYLYNFKEGKNVYFYLSANVYDEVLVHTKPGLVGHYLTQCHYIAAGITLYDFMGGESQYKRSLSNQSMPLIIDSFKRRSLTNRVVKRLKAFKQRINTRPHEITWQDKELIVTGGSINSGNSPKYNKALAVKLTISGNGDITEQQRLCYQSSPPEQSAATNILFKSGHLQGNSLYVTTETEVLEIDINTMCVRNQHTNPRFNDLHHVLPLGDSLYIANTGLDCVDILNTATGIIRSESIVAGSVAREGRGKDWRALSSTKPHLAHPNFCFLRDNEVWVTRCDFMDAVCISDPSKKLFIGDGLVHDGVVTDKFMYFTTVNGRIKVFDKNTLTLTSEVDLAIIAPQWNGWFRGITPVASGQVLVGMSQTRSSKRRSHSPQQSMLLLVDVFTAQVIQTWPVGKLGLDAVFSVLEVPKR</sequence>
<dbReference type="EMBL" id="JAQQXP010000001">
    <property type="protein sequence ID" value="MDC8830346.1"/>
    <property type="molecule type" value="Genomic_DNA"/>
</dbReference>
<dbReference type="InterPro" id="IPR038740">
    <property type="entry name" value="BioF2-like_GNAT_dom"/>
</dbReference>
<name>A0ABT5L1R9_9ALTE</name>
<dbReference type="Pfam" id="PF13480">
    <property type="entry name" value="Acetyltransf_6"/>
    <property type="match status" value="1"/>
</dbReference>
<dbReference type="InterPro" id="IPR016181">
    <property type="entry name" value="Acyl_CoA_acyltransferase"/>
</dbReference>
<dbReference type="SUPFAM" id="SSF55729">
    <property type="entry name" value="Acyl-CoA N-acyltransferases (Nat)"/>
    <property type="match status" value="1"/>
</dbReference>
<evidence type="ECO:0000259" key="1">
    <source>
        <dbReference type="Pfam" id="PF13480"/>
    </source>
</evidence>
<protein>
    <submittedName>
        <fullName evidence="2">GNAT family N-acetyltransferase</fullName>
        <ecNumber evidence="2">2.3.1.-</ecNumber>
    </submittedName>
</protein>
<proteinExistence type="predicted"/>
<dbReference type="SUPFAM" id="SSF63825">
    <property type="entry name" value="YWTD domain"/>
    <property type="match status" value="1"/>
</dbReference>
<organism evidence="2 3">
    <name type="scientific">Alteromonas gilva</name>
    <dbReference type="NCBI Taxonomy" id="2987522"/>
    <lineage>
        <taxon>Bacteria</taxon>
        <taxon>Pseudomonadati</taxon>
        <taxon>Pseudomonadota</taxon>
        <taxon>Gammaproteobacteria</taxon>
        <taxon>Alteromonadales</taxon>
        <taxon>Alteromonadaceae</taxon>
        <taxon>Alteromonas/Salinimonas group</taxon>
        <taxon>Alteromonas</taxon>
    </lineage>
</organism>
<dbReference type="Gene3D" id="3.40.630.30">
    <property type="match status" value="1"/>
</dbReference>
<dbReference type="GO" id="GO:0016746">
    <property type="term" value="F:acyltransferase activity"/>
    <property type="evidence" value="ECO:0007669"/>
    <property type="project" value="UniProtKB-KW"/>
</dbReference>
<keyword evidence="2" id="KW-0012">Acyltransferase</keyword>
<evidence type="ECO:0000313" key="2">
    <source>
        <dbReference type="EMBL" id="MDC8830346.1"/>
    </source>
</evidence>
<reference evidence="2 3" key="1">
    <citation type="submission" date="2022-10" db="EMBL/GenBank/DDBJ databases">
        <title>Alteromonas sp. chi3 Genome sequencing.</title>
        <authorList>
            <person name="Park S."/>
        </authorList>
    </citation>
    <scope>NUCLEOTIDE SEQUENCE [LARGE SCALE GENOMIC DNA]</scope>
    <source>
        <strain evidence="3">chi3</strain>
    </source>
</reference>
<keyword evidence="3" id="KW-1185">Reference proteome</keyword>
<dbReference type="RefSeq" id="WP_273639116.1">
    <property type="nucleotide sequence ID" value="NZ_JAQQXP010000001.1"/>
</dbReference>
<accession>A0ABT5L1R9</accession>
<gene>
    <name evidence="2" type="ORF">OIK42_06160</name>
</gene>